<evidence type="ECO:0000313" key="3">
    <source>
        <dbReference type="Proteomes" id="UP001283361"/>
    </source>
</evidence>
<evidence type="ECO:0000313" key="2">
    <source>
        <dbReference type="EMBL" id="KAK3760294.1"/>
    </source>
</evidence>
<protein>
    <submittedName>
        <fullName evidence="2">Uncharacterized protein</fullName>
    </submittedName>
</protein>
<accession>A0AAE0YZT4</accession>
<reference evidence="2" key="1">
    <citation type="journal article" date="2023" name="G3 (Bethesda)">
        <title>A reference genome for the long-term kleptoplast-retaining sea slug Elysia crispata morphotype clarki.</title>
        <authorList>
            <person name="Eastman K.E."/>
            <person name="Pendleton A.L."/>
            <person name="Shaikh M.A."/>
            <person name="Suttiyut T."/>
            <person name="Ogas R."/>
            <person name="Tomko P."/>
            <person name="Gavelis G."/>
            <person name="Widhalm J.R."/>
            <person name="Wisecaver J.H."/>
        </authorList>
    </citation>
    <scope>NUCLEOTIDE SEQUENCE</scope>
    <source>
        <strain evidence="2">ECLA1</strain>
    </source>
</reference>
<evidence type="ECO:0000256" key="1">
    <source>
        <dbReference type="SAM" id="MobiDB-lite"/>
    </source>
</evidence>
<name>A0AAE0YZT4_9GAST</name>
<organism evidence="2 3">
    <name type="scientific">Elysia crispata</name>
    <name type="common">lettuce slug</name>
    <dbReference type="NCBI Taxonomy" id="231223"/>
    <lineage>
        <taxon>Eukaryota</taxon>
        <taxon>Metazoa</taxon>
        <taxon>Spiralia</taxon>
        <taxon>Lophotrochozoa</taxon>
        <taxon>Mollusca</taxon>
        <taxon>Gastropoda</taxon>
        <taxon>Heterobranchia</taxon>
        <taxon>Euthyneura</taxon>
        <taxon>Panpulmonata</taxon>
        <taxon>Sacoglossa</taxon>
        <taxon>Placobranchoidea</taxon>
        <taxon>Plakobranchidae</taxon>
        <taxon>Elysia</taxon>
    </lineage>
</organism>
<gene>
    <name evidence="2" type="ORF">RRG08_059412</name>
</gene>
<comment type="caution">
    <text evidence="2">The sequence shown here is derived from an EMBL/GenBank/DDBJ whole genome shotgun (WGS) entry which is preliminary data.</text>
</comment>
<dbReference type="EMBL" id="JAWDGP010005026">
    <property type="protein sequence ID" value="KAK3760294.1"/>
    <property type="molecule type" value="Genomic_DNA"/>
</dbReference>
<dbReference type="Proteomes" id="UP001283361">
    <property type="component" value="Unassembled WGS sequence"/>
</dbReference>
<keyword evidence="3" id="KW-1185">Reference proteome</keyword>
<proteinExistence type="predicted"/>
<sequence>MVGGRKTRQREHEIVSPQTAQLNSGEPMGSDQIDDRPSTTQASLETWPGHGLRRPRTGHVQAKIPTPSSPPQCGLLNSVDERYFYKALRPKPWEIKKKKKVGYKNVHKSEMGLQILHQCPILKTPN</sequence>
<dbReference type="AlphaFoldDB" id="A0AAE0YZT4"/>
<feature type="region of interest" description="Disordered" evidence="1">
    <location>
        <begin position="1"/>
        <end position="73"/>
    </location>
</feature>